<evidence type="ECO:0000256" key="1">
    <source>
        <dbReference type="SAM" id="MobiDB-lite"/>
    </source>
</evidence>
<dbReference type="Proteomes" id="UP001049518">
    <property type="component" value="Chromosome"/>
</dbReference>
<proteinExistence type="predicted"/>
<protein>
    <submittedName>
        <fullName evidence="2">Glycolipid-binding domain-containing protein</fullName>
    </submittedName>
</protein>
<dbReference type="Pfam" id="PF06475">
    <property type="entry name" value="Glycolipid_bind"/>
    <property type="match status" value="2"/>
</dbReference>
<evidence type="ECO:0000313" key="2">
    <source>
        <dbReference type="EMBL" id="QXJ25110.1"/>
    </source>
</evidence>
<sequence>MTRSLVWVKPEGAEVADVELDAGRMAATGSAIGGGPIPYRLEYELTTGERYVTARLAVRAHGTDAEAGPWRRWLELVNRPEGEWTVTARAEGHVALPPPGGDAAALRGALDCDLGLSPLTNTMPVLRGRLLDGPPPGGSPDDGAPDDGAPDDGPSDDGAPSDGAPVEHLMAWVSVPDLVVTPSRQTYRFVRRDGDRRVVRFSSPGFTEEIVFDQDGLVVDYPSIGRAVSGP</sequence>
<name>A0ABX8R230_9ACTN</name>
<reference evidence="2" key="1">
    <citation type="submission" date="2020-07" db="EMBL/GenBank/DDBJ databases">
        <authorList>
            <person name="Tarantini F.S."/>
            <person name="Hong K.W."/>
            <person name="Chan K.G."/>
        </authorList>
    </citation>
    <scope>NUCLEOTIDE SEQUENCE</scope>
    <source>
        <strain evidence="2">32-07</strain>
    </source>
</reference>
<dbReference type="EMBL" id="CP059572">
    <property type="protein sequence ID" value="QXJ25110.1"/>
    <property type="molecule type" value="Genomic_DNA"/>
</dbReference>
<keyword evidence="3" id="KW-1185">Reference proteome</keyword>
<feature type="compositionally biased region" description="Acidic residues" evidence="1">
    <location>
        <begin position="143"/>
        <end position="155"/>
    </location>
</feature>
<gene>
    <name evidence="2" type="ORF">AGRA3207_006557</name>
</gene>
<evidence type="ECO:0000313" key="3">
    <source>
        <dbReference type="Proteomes" id="UP001049518"/>
    </source>
</evidence>
<accession>A0ABX8R230</accession>
<dbReference type="SUPFAM" id="SSF159275">
    <property type="entry name" value="PA1994-like"/>
    <property type="match status" value="2"/>
</dbReference>
<organism evidence="2 3">
    <name type="scientific">Actinomadura graeca</name>
    <dbReference type="NCBI Taxonomy" id="2750812"/>
    <lineage>
        <taxon>Bacteria</taxon>
        <taxon>Bacillati</taxon>
        <taxon>Actinomycetota</taxon>
        <taxon>Actinomycetes</taxon>
        <taxon>Streptosporangiales</taxon>
        <taxon>Thermomonosporaceae</taxon>
        <taxon>Actinomadura</taxon>
    </lineage>
</organism>
<dbReference type="RefSeq" id="WP_231331017.1">
    <property type="nucleotide sequence ID" value="NZ_CP059572.1"/>
</dbReference>
<dbReference type="InterPro" id="IPR009467">
    <property type="entry name" value="Glycolipid-bd_prot_put"/>
</dbReference>
<feature type="region of interest" description="Disordered" evidence="1">
    <location>
        <begin position="125"/>
        <end position="164"/>
    </location>
</feature>